<keyword evidence="1" id="KW-0472">Membrane</keyword>
<dbReference type="OrthoDB" id="74335at2759"/>
<keyword evidence="3" id="KW-1185">Reference proteome</keyword>
<dbReference type="AlphaFoldDB" id="A0A067CCS1"/>
<dbReference type="VEuPathDB" id="FungiDB:SPRG_06319"/>
<dbReference type="RefSeq" id="XP_012201088.1">
    <property type="nucleotide sequence ID" value="XM_012345698.1"/>
</dbReference>
<reference evidence="2 3" key="1">
    <citation type="journal article" date="2013" name="PLoS Genet.">
        <title>Distinctive expansion of potential virulence genes in the genome of the oomycete fish pathogen Saprolegnia parasitica.</title>
        <authorList>
            <person name="Jiang R.H."/>
            <person name="de Bruijn I."/>
            <person name="Haas B.J."/>
            <person name="Belmonte R."/>
            <person name="Lobach L."/>
            <person name="Christie J."/>
            <person name="van den Ackerveken G."/>
            <person name="Bottin A."/>
            <person name="Bulone V."/>
            <person name="Diaz-Moreno S.M."/>
            <person name="Dumas B."/>
            <person name="Fan L."/>
            <person name="Gaulin E."/>
            <person name="Govers F."/>
            <person name="Grenville-Briggs L.J."/>
            <person name="Horner N.R."/>
            <person name="Levin J.Z."/>
            <person name="Mammella M."/>
            <person name="Meijer H.J."/>
            <person name="Morris P."/>
            <person name="Nusbaum C."/>
            <person name="Oome S."/>
            <person name="Phillips A.J."/>
            <person name="van Rooyen D."/>
            <person name="Rzeszutek E."/>
            <person name="Saraiva M."/>
            <person name="Secombes C.J."/>
            <person name="Seidl M.F."/>
            <person name="Snel B."/>
            <person name="Stassen J.H."/>
            <person name="Sykes S."/>
            <person name="Tripathy S."/>
            <person name="van den Berg H."/>
            <person name="Vega-Arreguin J.C."/>
            <person name="Wawra S."/>
            <person name="Young S.K."/>
            <person name="Zeng Q."/>
            <person name="Dieguez-Uribeondo J."/>
            <person name="Russ C."/>
            <person name="Tyler B.M."/>
            <person name="van West P."/>
        </authorList>
    </citation>
    <scope>NUCLEOTIDE SEQUENCE [LARGE SCALE GENOMIC DNA]</scope>
    <source>
        <strain evidence="2 3">CBS 223.65</strain>
    </source>
</reference>
<sequence>MAKDVQSRLLSCSAAGLIAIQGLGLALVASYSSLSSLFLGLNILLIGVWLAFHEVQPALAPFELPRGLETPLGKAYVYQFIAFASVDSFFGSVWDTFVLLWLLFVSAVFAHSHFAHDRRSGEAKQESLLMHDYQKLDVQAM</sequence>
<name>A0A067CCS1_SAPPC</name>
<dbReference type="OMA" id="VWLAFHE"/>
<keyword evidence="1" id="KW-0812">Transmembrane</keyword>
<gene>
    <name evidence="2" type="ORF">SPRG_06319</name>
</gene>
<evidence type="ECO:0000313" key="3">
    <source>
        <dbReference type="Proteomes" id="UP000030745"/>
    </source>
</evidence>
<evidence type="ECO:0000313" key="2">
    <source>
        <dbReference type="EMBL" id="KDO28268.1"/>
    </source>
</evidence>
<proteinExistence type="predicted"/>
<accession>A0A067CCS1</accession>
<dbReference type="KEGG" id="spar:SPRG_06319"/>
<dbReference type="GeneID" id="24128668"/>
<feature type="transmembrane region" description="Helical" evidence="1">
    <location>
        <begin position="98"/>
        <end position="115"/>
    </location>
</feature>
<organism evidence="2 3">
    <name type="scientific">Saprolegnia parasitica (strain CBS 223.65)</name>
    <dbReference type="NCBI Taxonomy" id="695850"/>
    <lineage>
        <taxon>Eukaryota</taxon>
        <taxon>Sar</taxon>
        <taxon>Stramenopiles</taxon>
        <taxon>Oomycota</taxon>
        <taxon>Saprolegniomycetes</taxon>
        <taxon>Saprolegniales</taxon>
        <taxon>Saprolegniaceae</taxon>
        <taxon>Saprolegnia</taxon>
    </lineage>
</organism>
<dbReference type="EMBL" id="KK583212">
    <property type="protein sequence ID" value="KDO28268.1"/>
    <property type="molecule type" value="Genomic_DNA"/>
</dbReference>
<keyword evidence="1" id="KW-1133">Transmembrane helix</keyword>
<dbReference type="Proteomes" id="UP000030745">
    <property type="component" value="Unassembled WGS sequence"/>
</dbReference>
<protein>
    <submittedName>
        <fullName evidence="2">Uncharacterized protein</fullName>
    </submittedName>
</protein>
<evidence type="ECO:0000256" key="1">
    <source>
        <dbReference type="SAM" id="Phobius"/>
    </source>
</evidence>